<keyword evidence="3" id="KW-0378">Hydrolase</keyword>
<feature type="transmembrane region" description="Helical" evidence="1">
    <location>
        <begin position="89"/>
        <end position="117"/>
    </location>
</feature>
<evidence type="ECO:0000313" key="4">
    <source>
        <dbReference type="Proteomes" id="UP000256310"/>
    </source>
</evidence>
<feature type="transmembrane region" description="Helical" evidence="1">
    <location>
        <begin position="200"/>
        <end position="221"/>
    </location>
</feature>
<feature type="domain" description="CAAX prenyl protease 2/Lysostaphin resistance protein A-like" evidence="2">
    <location>
        <begin position="141"/>
        <end position="237"/>
    </location>
</feature>
<organism evidence="3 4">
    <name type="scientific">Parasphingopyxis lamellibrachiae</name>
    <dbReference type="NCBI Taxonomy" id="680125"/>
    <lineage>
        <taxon>Bacteria</taxon>
        <taxon>Pseudomonadati</taxon>
        <taxon>Pseudomonadota</taxon>
        <taxon>Alphaproteobacteria</taxon>
        <taxon>Sphingomonadales</taxon>
        <taxon>Sphingomonadaceae</taxon>
        <taxon>Parasphingopyxis</taxon>
    </lineage>
</organism>
<feature type="transmembrane region" description="Helical" evidence="1">
    <location>
        <begin position="48"/>
        <end position="68"/>
    </location>
</feature>
<protein>
    <submittedName>
        <fullName evidence="3">CAAX prenyl protease-like protein</fullName>
    </submittedName>
</protein>
<keyword evidence="3" id="KW-0645">Protease</keyword>
<evidence type="ECO:0000313" key="3">
    <source>
        <dbReference type="EMBL" id="RED16054.1"/>
    </source>
</evidence>
<dbReference type="GO" id="GO:0004175">
    <property type="term" value="F:endopeptidase activity"/>
    <property type="evidence" value="ECO:0007669"/>
    <property type="project" value="UniProtKB-ARBA"/>
</dbReference>
<feature type="transmembrane region" description="Helical" evidence="1">
    <location>
        <begin position="176"/>
        <end position="194"/>
    </location>
</feature>
<feature type="transmembrane region" description="Helical" evidence="1">
    <location>
        <begin position="137"/>
        <end position="155"/>
    </location>
</feature>
<keyword evidence="1" id="KW-1133">Transmembrane helix</keyword>
<dbReference type="InterPro" id="IPR003675">
    <property type="entry name" value="Rce1/LyrA-like_dom"/>
</dbReference>
<gene>
    <name evidence="3" type="ORF">DFR46_1065</name>
</gene>
<keyword evidence="4" id="KW-1185">Reference proteome</keyword>
<evidence type="ECO:0000256" key="1">
    <source>
        <dbReference type="SAM" id="Phobius"/>
    </source>
</evidence>
<proteinExistence type="predicted"/>
<accession>A0A3D9FDZ3</accession>
<keyword evidence="1" id="KW-0812">Transmembrane</keyword>
<keyword evidence="1" id="KW-0472">Membrane</keyword>
<feature type="transmembrane region" description="Helical" evidence="1">
    <location>
        <begin position="23"/>
        <end position="42"/>
    </location>
</feature>
<dbReference type="Proteomes" id="UP000256310">
    <property type="component" value="Unassembled WGS sequence"/>
</dbReference>
<dbReference type="GO" id="GO:0006508">
    <property type="term" value="P:proteolysis"/>
    <property type="evidence" value="ECO:0007669"/>
    <property type="project" value="UniProtKB-KW"/>
</dbReference>
<reference evidence="3 4" key="1">
    <citation type="submission" date="2018-07" db="EMBL/GenBank/DDBJ databases">
        <title>Genomic Encyclopedia of Type Strains, Phase IV (KMG-IV): sequencing the most valuable type-strain genomes for metagenomic binning, comparative biology and taxonomic classification.</title>
        <authorList>
            <person name="Goeker M."/>
        </authorList>
    </citation>
    <scope>NUCLEOTIDE SEQUENCE [LARGE SCALE GENOMIC DNA]</scope>
    <source>
        <strain evidence="3 4">DSM 26725</strain>
    </source>
</reference>
<dbReference type="EMBL" id="QRDP01000004">
    <property type="protein sequence ID" value="RED16054.1"/>
    <property type="molecule type" value="Genomic_DNA"/>
</dbReference>
<name>A0A3D9FDZ3_9SPHN</name>
<comment type="caution">
    <text evidence="3">The sequence shown here is derived from an EMBL/GenBank/DDBJ whole genome shotgun (WGS) entry which is preliminary data.</text>
</comment>
<dbReference type="AlphaFoldDB" id="A0A3D9FDZ3"/>
<dbReference type="RefSeq" id="WP_245953693.1">
    <property type="nucleotide sequence ID" value="NZ_QRDP01000004.1"/>
</dbReference>
<feature type="transmembrane region" description="Helical" evidence="1">
    <location>
        <begin position="228"/>
        <end position="247"/>
    </location>
</feature>
<evidence type="ECO:0000259" key="2">
    <source>
        <dbReference type="Pfam" id="PF02517"/>
    </source>
</evidence>
<sequence length="249" mass="27217">MNSLRTAAPAAATPAQSPAMGRWLILAEVLGFVALALGSRYLVSLVTWRFAGPISLIFTLVILTAYLRGRGIGWRDMGVRALPGLKAKLLLIPQTALTGMVFFGAVAAVLIGGPAIGLDFIGQVPDTVEDRWGDLEGNLPLFLLWLAIVWTVAAFGEEMFFRGYLITRLETAFADIRWGVVLAVLLPALLFGYGHYYYQGLSGVVVTGTIGLVLGIMFVLFRRNLWPVILWHGIIDTLAFTATFMNWDI</sequence>
<dbReference type="Pfam" id="PF02517">
    <property type="entry name" value="Rce1-like"/>
    <property type="match status" value="1"/>
</dbReference>
<dbReference type="GO" id="GO:0080120">
    <property type="term" value="P:CAAX-box protein maturation"/>
    <property type="evidence" value="ECO:0007669"/>
    <property type="project" value="UniProtKB-ARBA"/>
</dbReference>